<dbReference type="InterPro" id="IPR052309">
    <property type="entry name" value="C-type_Lectin_Domain_Fam1"/>
</dbReference>
<dbReference type="PROSITE" id="PS00615">
    <property type="entry name" value="C_TYPE_LECTIN_1"/>
    <property type="match status" value="1"/>
</dbReference>
<dbReference type="PROSITE" id="PS50041">
    <property type="entry name" value="C_TYPE_LECTIN_2"/>
    <property type="match status" value="1"/>
</dbReference>
<keyword evidence="4" id="KW-0812">Transmembrane</keyword>
<feature type="domain" description="C-type lectin" evidence="5">
    <location>
        <begin position="144"/>
        <end position="272"/>
    </location>
</feature>
<sequence>MSISIGVLEWLLLHINGEYSLHSVLWQFMPSCPECEMESNNNGNTEIAFSHLDQEEFFSKETRPWSSTLSASVPHRWSQVLLVVLCFALLCGLIGLGVHYAEKSNMSNSLEAKNKNISASMFSLQRELAAYRDSREYDGVWRSHLGQSYFFSSEKMNWMQSHYYCISRGDKLVIIKSAQKQRFLVTSISETHWIGLSDRGTEEQWHWVDETPLSETEPQFWYTRADGMHEPDNWTEGGDPHGEDCAAMGDEHGALNQWFDASCKKEKKFVCEK</sequence>
<dbReference type="SUPFAM" id="SSF56436">
    <property type="entry name" value="C-type lectin-like"/>
    <property type="match status" value="1"/>
</dbReference>
<dbReference type="SMART" id="SM00034">
    <property type="entry name" value="CLECT"/>
    <property type="match status" value="1"/>
</dbReference>
<dbReference type="PANTHER" id="PTHR46490:SF6">
    <property type="entry name" value="ASIALOGLYCOPROTEIN RECEPTOR 1-LIKE-RELATED"/>
    <property type="match status" value="1"/>
</dbReference>
<comment type="caution">
    <text evidence="6">The sequence shown here is derived from an EMBL/GenBank/DDBJ whole genome shotgun (WGS) entry which is preliminary data.</text>
</comment>
<organism evidence="6 7">
    <name type="scientific">Synaphobranchus kaupii</name>
    <name type="common">Kaup's arrowtooth eel</name>
    <dbReference type="NCBI Taxonomy" id="118154"/>
    <lineage>
        <taxon>Eukaryota</taxon>
        <taxon>Metazoa</taxon>
        <taxon>Chordata</taxon>
        <taxon>Craniata</taxon>
        <taxon>Vertebrata</taxon>
        <taxon>Euteleostomi</taxon>
        <taxon>Actinopterygii</taxon>
        <taxon>Neopterygii</taxon>
        <taxon>Teleostei</taxon>
        <taxon>Anguilliformes</taxon>
        <taxon>Synaphobranchidae</taxon>
        <taxon>Synaphobranchus</taxon>
    </lineage>
</organism>
<dbReference type="Gene3D" id="3.10.100.10">
    <property type="entry name" value="Mannose-Binding Protein A, subunit A"/>
    <property type="match status" value="1"/>
</dbReference>
<dbReference type="EMBL" id="JAINUF010000008">
    <property type="protein sequence ID" value="KAJ8351827.1"/>
    <property type="molecule type" value="Genomic_DNA"/>
</dbReference>
<evidence type="ECO:0000256" key="4">
    <source>
        <dbReference type="SAM" id="Phobius"/>
    </source>
</evidence>
<dbReference type="InterPro" id="IPR016187">
    <property type="entry name" value="CTDL_fold"/>
</dbReference>
<evidence type="ECO:0000256" key="3">
    <source>
        <dbReference type="ARBA" id="ARBA00023180"/>
    </source>
</evidence>
<evidence type="ECO:0000256" key="1">
    <source>
        <dbReference type="ARBA" id="ARBA00022734"/>
    </source>
</evidence>
<dbReference type="GO" id="GO:0030246">
    <property type="term" value="F:carbohydrate binding"/>
    <property type="evidence" value="ECO:0007669"/>
    <property type="project" value="UniProtKB-KW"/>
</dbReference>
<gene>
    <name evidence="6" type="ORF">SKAU_G00233030</name>
</gene>
<dbReference type="CDD" id="cd03590">
    <property type="entry name" value="CLECT_DC-SIGN_like"/>
    <property type="match status" value="1"/>
</dbReference>
<dbReference type="InterPro" id="IPR016186">
    <property type="entry name" value="C-type_lectin-like/link_sf"/>
</dbReference>
<dbReference type="PANTHER" id="PTHR46490">
    <property type="entry name" value="C-TYPE LECTIN DOMAIN FAMILY 12 MEMBER A-RELATED"/>
    <property type="match status" value="1"/>
</dbReference>
<name>A0A9Q1F5Z2_SYNKA</name>
<keyword evidence="7" id="KW-1185">Reference proteome</keyword>
<evidence type="ECO:0000313" key="7">
    <source>
        <dbReference type="Proteomes" id="UP001152622"/>
    </source>
</evidence>
<dbReference type="Proteomes" id="UP001152622">
    <property type="component" value="Chromosome 8"/>
</dbReference>
<feature type="transmembrane region" description="Helical" evidence="4">
    <location>
        <begin position="80"/>
        <end position="101"/>
    </location>
</feature>
<evidence type="ECO:0000313" key="6">
    <source>
        <dbReference type="EMBL" id="KAJ8351827.1"/>
    </source>
</evidence>
<keyword evidence="3" id="KW-0325">Glycoprotein</keyword>
<dbReference type="InterPro" id="IPR033989">
    <property type="entry name" value="CD209-like_CTLD"/>
</dbReference>
<evidence type="ECO:0000256" key="2">
    <source>
        <dbReference type="ARBA" id="ARBA00023157"/>
    </source>
</evidence>
<keyword evidence="1" id="KW-0430">Lectin</keyword>
<reference evidence="6" key="1">
    <citation type="journal article" date="2023" name="Science">
        <title>Genome structures resolve the early diversification of teleost fishes.</title>
        <authorList>
            <person name="Parey E."/>
            <person name="Louis A."/>
            <person name="Montfort J."/>
            <person name="Bouchez O."/>
            <person name="Roques C."/>
            <person name="Iampietro C."/>
            <person name="Lluch J."/>
            <person name="Castinel A."/>
            <person name="Donnadieu C."/>
            <person name="Desvignes T."/>
            <person name="Floi Bucao C."/>
            <person name="Jouanno E."/>
            <person name="Wen M."/>
            <person name="Mejri S."/>
            <person name="Dirks R."/>
            <person name="Jansen H."/>
            <person name="Henkel C."/>
            <person name="Chen W.J."/>
            <person name="Zahm M."/>
            <person name="Cabau C."/>
            <person name="Klopp C."/>
            <person name="Thompson A.W."/>
            <person name="Robinson-Rechavi M."/>
            <person name="Braasch I."/>
            <person name="Lecointre G."/>
            <person name="Bobe J."/>
            <person name="Postlethwait J.H."/>
            <person name="Berthelot C."/>
            <person name="Roest Crollius H."/>
            <person name="Guiguen Y."/>
        </authorList>
    </citation>
    <scope>NUCLEOTIDE SEQUENCE</scope>
    <source>
        <strain evidence="6">WJC10195</strain>
    </source>
</reference>
<dbReference type="InterPro" id="IPR001304">
    <property type="entry name" value="C-type_lectin-like"/>
</dbReference>
<dbReference type="Pfam" id="PF00059">
    <property type="entry name" value="Lectin_C"/>
    <property type="match status" value="1"/>
</dbReference>
<keyword evidence="2" id="KW-1015">Disulfide bond</keyword>
<accession>A0A9Q1F5Z2</accession>
<keyword evidence="4" id="KW-1133">Transmembrane helix</keyword>
<proteinExistence type="predicted"/>
<keyword evidence="4" id="KW-0472">Membrane</keyword>
<dbReference type="InterPro" id="IPR018378">
    <property type="entry name" value="C-type_lectin_CS"/>
</dbReference>
<dbReference type="OrthoDB" id="538816at2759"/>
<evidence type="ECO:0000259" key="5">
    <source>
        <dbReference type="PROSITE" id="PS50041"/>
    </source>
</evidence>
<dbReference type="AlphaFoldDB" id="A0A9Q1F5Z2"/>
<protein>
    <recommendedName>
        <fullName evidence="5">C-type lectin domain-containing protein</fullName>
    </recommendedName>
</protein>